<feature type="region of interest" description="Disordered" evidence="1">
    <location>
        <begin position="616"/>
        <end position="638"/>
    </location>
</feature>
<keyword evidence="3" id="KW-1185">Reference proteome</keyword>
<evidence type="ECO:0000256" key="1">
    <source>
        <dbReference type="SAM" id="MobiDB-lite"/>
    </source>
</evidence>
<accession>A0A8S4PVD8</accession>
<gene>
    <name evidence="2" type="ORF">OFUS_LOCUS21745</name>
</gene>
<evidence type="ECO:0000313" key="3">
    <source>
        <dbReference type="Proteomes" id="UP000749559"/>
    </source>
</evidence>
<evidence type="ECO:0008006" key="4">
    <source>
        <dbReference type="Google" id="ProtNLM"/>
    </source>
</evidence>
<sequence>MPVYVRKHQTITPATFGELSEDEEDYITDPDQIKDSLPQPYRMVDKLLRYVYDDIWQIISEREDKKVEEISKVKAPRFECAVQMQLHGKSTVLKSTADGKYLFVGLTDGVAALDASSNTTIAQWEVEGVEISSLHISKPTDECYLLSTVDDMGIARMFIFHNDRLYLQHALNEKESNNKVIAVKCEASAGGEYIALALENPTAGEAWIEVFRVPRDSILKELQSLTEKQQRQASKAATPLPDSETPIELSHPDSSAVLQAAVGDDGHQSAGARSQSPASSRGGASPAMESSADIPQHKFSKAELLLKIKQPAPLAGISSSSPYSAFKTVDQSGDVIGSGNTHLMTRHHIEQRNNVFNLLHEDKLKLLQHMEPKSTIPTPTFHFLNPGRMIPWGQEHKDEPSSLAVWWTGGTQLLHYSLLKTSKEVERKPDVIWPSTGQVVHSCVSPDTSLVALALDSGNVAVWDKYLGMPRRVQNASDSARITRLEFLNPAICPQDDLQYPPYKMRAATYLLVCCDDGSVKYMNCGMGDNSPVTEVPQRECHTESISSLIHPLPGLPQVVLNVKQNGRLFLQDILTNAVLCEMTLPQTYECSDPWQPVVATPCMGQLLYVKATKVDDHTSPAPNTSEPEPSPGQPDTPRDKLFVFQLRSFPTLDKYWRMTFDNVPYNIHTESGDRINALLTERIAVQSLRQSRMQERWFNLKGELDIIQQIHEATNKRTAMRSIYGESTISRTPLGQESIHSRSNYTQGVF</sequence>
<dbReference type="Gene3D" id="2.130.10.10">
    <property type="entry name" value="YVTN repeat-like/Quinoprotein amine dehydrogenase"/>
    <property type="match status" value="1"/>
</dbReference>
<dbReference type="PANTHER" id="PTHR12219">
    <property type="entry name" value="NADH-UBIQUINONE OXIDOREDUCTASE"/>
    <property type="match status" value="1"/>
</dbReference>
<feature type="compositionally biased region" description="Low complexity" evidence="1">
    <location>
        <begin position="268"/>
        <end position="287"/>
    </location>
</feature>
<proteinExistence type="predicted"/>
<dbReference type="Pfam" id="PF21030">
    <property type="entry name" value="WDR93"/>
    <property type="match status" value="1"/>
</dbReference>
<dbReference type="InterPro" id="IPR015943">
    <property type="entry name" value="WD40/YVTN_repeat-like_dom_sf"/>
</dbReference>
<dbReference type="EMBL" id="CAIIXF020000010">
    <property type="protein sequence ID" value="CAH1797468.1"/>
    <property type="molecule type" value="Genomic_DNA"/>
</dbReference>
<dbReference type="InterPro" id="IPR011047">
    <property type="entry name" value="Quinoprotein_ADH-like_sf"/>
</dbReference>
<dbReference type="AlphaFoldDB" id="A0A8S4PVD8"/>
<dbReference type="PANTHER" id="PTHR12219:SF17">
    <property type="entry name" value="WD REPEAT-CONTAINING PROTEIN 93"/>
    <property type="match status" value="1"/>
</dbReference>
<feature type="region of interest" description="Disordered" evidence="1">
    <location>
        <begin position="225"/>
        <end position="250"/>
    </location>
</feature>
<dbReference type="OrthoDB" id="547231at2759"/>
<reference evidence="2" key="1">
    <citation type="submission" date="2022-03" db="EMBL/GenBank/DDBJ databases">
        <authorList>
            <person name="Martin C."/>
        </authorList>
    </citation>
    <scope>NUCLEOTIDE SEQUENCE</scope>
</reference>
<feature type="region of interest" description="Disordered" evidence="1">
    <location>
        <begin position="264"/>
        <end position="293"/>
    </location>
</feature>
<dbReference type="GO" id="GO:0022900">
    <property type="term" value="P:electron transport chain"/>
    <property type="evidence" value="ECO:0007669"/>
    <property type="project" value="InterPro"/>
</dbReference>
<protein>
    <recommendedName>
        <fullName evidence="4">WD repeat-containing protein 93</fullName>
    </recommendedName>
</protein>
<dbReference type="InterPro" id="IPR049547">
    <property type="entry name" value="WDR93_beta-prop"/>
</dbReference>
<dbReference type="SUPFAM" id="SSF50998">
    <property type="entry name" value="Quinoprotein alcohol dehydrogenase-like"/>
    <property type="match status" value="1"/>
</dbReference>
<organism evidence="2 3">
    <name type="scientific">Owenia fusiformis</name>
    <name type="common">Polychaete worm</name>
    <dbReference type="NCBI Taxonomy" id="6347"/>
    <lineage>
        <taxon>Eukaryota</taxon>
        <taxon>Metazoa</taxon>
        <taxon>Spiralia</taxon>
        <taxon>Lophotrochozoa</taxon>
        <taxon>Annelida</taxon>
        <taxon>Polychaeta</taxon>
        <taxon>Sedentaria</taxon>
        <taxon>Canalipalpata</taxon>
        <taxon>Sabellida</taxon>
        <taxon>Oweniida</taxon>
        <taxon>Oweniidae</taxon>
        <taxon>Owenia</taxon>
    </lineage>
</organism>
<name>A0A8S4PVD8_OWEFU</name>
<dbReference type="Proteomes" id="UP000749559">
    <property type="component" value="Unassembled WGS sequence"/>
</dbReference>
<dbReference type="InterPro" id="IPR006885">
    <property type="entry name" value="NADH_UbQ_FeS_4_mit-like"/>
</dbReference>
<evidence type="ECO:0000313" key="2">
    <source>
        <dbReference type="EMBL" id="CAH1797468.1"/>
    </source>
</evidence>
<comment type="caution">
    <text evidence="2">The sequence shown here is derived from an EMBL/GenBank/DDBJ whole genome shotgun (WGS) entry which is preliminary data.</text>
</comment>
<feature type="compositionally biased region" description="Polar residues" evidence="1">
    <location>
        <begin position="225"/>
        <end position="235"/>
    </location>
</feature>